<dbReference type="PANTHER" id="PTHR10947">
    <property type="entry name" value="PHENYLALANYL-TRNA SYNTHETASE BETA CHAIN AND LEUCINE-RICH REPEAT-CONTAINING PROTEIN 47"/>
    <property type="match status" value="1"/>
</dbReference>
<keyword evidence="7 15" id="KW-0479">Metal-binding</keyword>
<dbReference type="RefSeq" id="WP_126840752.1">
    <property type="nucleotide sequence ID" value="NZ_PIQH01000001.1"/>
</dbReference>
<dbReference type="OrthoDB" id="9805455at2"/>
<evidence type="ECO:0000259" key="19">
    <source>
        <dbReference type="PROSITE" id="PS51483"/>
    </source>
</evidence>
<dbReference type="FunFam" id="3.30.70.380:FF:000001">
    <property type="entry name" value="Phenylalanine--tRNA ligase beta subunit"/>
    <property type="match status" value="1"/>
</dbReference>
<evidence type="ECO:0000256" key="14">
    <source>
        <dbReference type="ARBA" id="ARBA00049255"/>
    </source>
</evidence>
<keyword evidence="8 15" id="KW-0547">Nucleotide-binding</keyword>
<dbReference type="SUPFAM" id="SSF56037">
    <property type="entry name" value="PheT/TilS domain"/>
    <property type="match status" value="1"/>
</dbReference>
<evidence type="ECO:0000256" key="3">
    <source>
        <dbReference type="ARBA" id="ARBA00011209"/>
    </source>
</evidence>
<feature type="binding site" evidence="15">
    <location>
        <position position="464"/>
    </location>
    <ligand>
        <name>Mg(2+)</name>
        <dbReference type="ChEBI" id="CHEBI:18420"/>
        <note>shared with alpha subunit</note>
    </ligand>
</feature>
<keyword evidence="9 15" id="KW-0067">ATP-binding</keyword>
<dbReference type="FunFam" id="3.30.56.10:FF:000002">
    <property type="entry name" value="Phenylalanine--tRNA ligase beta subunit"/>
    <property type="match status" value="1"/>
</dbReference>
<dbReference type="GO" id="GO:0000049">
    <property type="term" value="F:tRNA binding"/>
    <property type="evidence" value="ECO:0007669"/>
    <property type="project" value="UniProtKB-UniRule"/>
</dbReference>
<dbReference type="InterPro" id="IPR004532">
    <property type="entry name" value="Phe-tRNA-ligase_IIc_bsu_bact"/>
</dbReference>
<comment type="similarity">
    <text evidence="2 15">Belongs to the phenylalanyl-tRNA synthetase beta subunit family. Type 1 subfamily.</text>
</comment>
<dbReference type="InterPro" id="IPR041616">
    <property type="entry name" value="PheRS_beta_core"/>
</dbReference>
<dbReference type="SUPFAM" id="SSF55681">
    <property type="entry name" value="Class II aaRS and biotin synthetases"/>
    <property type="match status" value="1"/>
</dbReference>
<dbReference type="PROSITE" id="PS50886">
    <property type="entry name" value="TRBD"/>
    <property type="match status" value="1"/>
</dbReference>
<evidence type="ECO:0000256" key="1">
    <source>
        <dbReference type="ARBA" id="ARBA00004496"/>
    </source>
</evidence>
<dbReference type="Gene3D" id="3.30.70.380">
    <property type="entry name" value="Ferrodoxin-fold anticodon-binding domain"/>
    <property type="match status" value="1"/>
</dbReference>
<feature type="binding site" evidence="15">
    <location>
        <position position="461"/>
    </location>
    <ligand>
        <name>Mg(2+)</name>
        <dbReference type="ChEBI" id="CHEBI:18420"/>
        <note>shared with alpha subunit</note>
    </ligand>
</feature>
<feature type="domain" description="FDX-ACB" evidence="18">
    <location>
        <begin position="702"/>
        <end position="795"/>
    </location>
</feature>
<dbReference type="Pfam" id="PF01588">
    <property type="entry name" value="tRNA_bind"/>
    <property type="match status" value="1"/>
</dbReference>
<evidence type="ECO:0000256" key="10">
    <source>
        <dbReference type="ARBA" id="ARBA00022842"/>
    </source>
</evidence>
<feature type="binding site" evidence="15">
    <location>
        <position position="455"/>
    </location>
    <ligand>
        <name>Mg(2+)</name>
        <dbReference type="ChEBI" id="CHEBI:18420"/>
        <note>shared with alpha subunit</note>
    </ligand>
</feature>
<keyword evidence="11 16" id="KW-0694">RNA-binding</keyword>
<dbReference type="InterPro" id="IPR045060">
    <property type="entry name" value="Phe-tRNA-ligase_IIc_bsu"/>
</dbReference>
<evidence type="ECO:0000256" key="5">
    <source>
        <dbReference type="ARBA" id="ARBA00022555"/>
    </source>
</evidence>
<dbReference type="SUPFAM" id="SSF50249">
    <property type="entry name" value="Nucleic acid-binding proteins"/>
    <property type="match status" value="1"/>
</dbReference>
<comment type="caution">
    <text evidence="20">The sequence shown here is derived from an EMBL/GenBank/DDBJ whole genome shotgun (WGS) entry which is preliminary data.</text>
</comment>
<dbReference type="FunFam" id="3.30.930.10:FF:000022">
    <property type="entry name" value="Phenylalanine--tRNA ligase beta subunit"/>
    <property type="match status" value="1"/>
</dbReference>
<evidence type="ECO:0000259" key="18">
    <source>
        <dbReference type="PROSITE" id="PS51447"/>
    </source>
</evidence>
<dbReference type="FunFam" id="2.40.50.140:FF:000045">
    <property type="entry name" value="Phenylalanine--tRNA ligase beta subunit"/>
    <property type="match status" value="1"/>
</dbReference>
<keyword evidence="10 15" id="KW-0460">Magnesium</keyword>
<dbReference type="NCBIfam" id="NF045760">
    <property type="entry name" value="YtpR"/>
    <property type="match status" value="1"/>
</dbReference>
<keyword evidence="21" id="KW-1185">Reference proteome</keyword>
<dbReference type="InterPro" id="IPR005121">
    <property type="entry name" value="Fdx_antiC-bd"/>
</dbReference>
<accession>A0A432ZU17</accession>
<dbReference type="NCBIfam" id="TIGR00472">
    <property type="entry name" value="pheT_bact"/>
    <property type="match status" value="1"/>
</dbReference>
<protein>
    <recommendedName>
        <fullName evidence="15">Phenylalanine--tRNA ligase beta subunit</fullName>
        <ecNumber evidence="15">6.1.1.20</ecNumber>
    </recommendedName>
    <alternativeName>
        <fullName evidence="15">Phenylalanyl-tRNA synthetase beta subunit</fullName>
        <shortName evidence="15">PheRS</shortName>
    </alternativeName>
</protein>
<comment type="catalytic activity">
    <reaction evidence="14 15">
        <text>tRNA(Phe) + L-phenylalanine + ATP = L-phenylalanyl-tRNA(Phe) + AMP + diphosphate + H(+)</text>
        <dbReference type="Rhea" id="RHEA:19413"/>
        <dbReference type="Rhea" id="RHEA-COMP:9668"/>
        <dbReference type="Rhea" id="RHEA-COMP:9699"/>
        <dbReference type="ChEBI" id="CHEBI:15378"/>
        <dbReference type="ChEBI" id="CHEBI:30616"/>
        <dbReference type="ChEBI" id="CHEBI:33019"/>
        <dbReference type="ChEBI" id="CHEBI:58095"/>
        <dbReference type="ChEBI" id="CHEBI:78442"/>
        <dbReference type="ChEBI" id="CHEBI:78531"/>
        <dbReference type="ChEBI" id="CHEBI:456215"/>
        <dbReference type="EC" id="6.1.1.20"/>
    </reaction>
</comment>
<organism evidence="20 21">
    <name type="scientific">Idiomarina tyrosinivorans</name>
    <dbReference type="NCBI Taxonomy" id="1445662"/>
    <lineage>
        <taxon>Bacteria</taxon>
        <taxon>Pseudomonadati</taxon>
        <taxon>Pseudomonadota</taxon>
        <taxon>Gammaproteobacteria</taxon>
        <taxon>Alteromonadales</taxon>
        <taxon>Idiomarinaceae</taxon>
        <taxon>Idiomarina</taxon>
    </lineage>
</organism>
<dbReference type="Gene3D" id="3.50.40.10">
    <property type="entry name" value="Phenylalanyl-trna Synthetase, Chain B, domain 3"/>
    <property type="match status" value="1"/>
</dbReference>
<feature type="domain" description="TRNA-binding" evidence="17">
    <location>
        <begin position="39"/>
        <end position="148"/>
    </location>
</feature>
<dbReference type="FunFam" id="3.50.40.10:FF:000001">
    <property type="entry name" value="Phenylalanine--tRNA ligase beta subunit"/>
    <property type="match status" value="1"/>
</dbReference>
<dbReference type="Gene3D" id="2.40.50.140">
    <property type="entry name" value="Nucleic acid-binding proteins"/>
    <property type="match status" value="1"/>
</dbReference>
<dbReference type="InterPro" id="IPR009061">
    <property type="entry name" value="DNA-bd_dom_put_sf"/>
</dbReference>
<dbReference type="Gene3D" id="3.30.930.10">
    <property type="entry name" value="Bira Bifunctional Protein, Domain 2"/>
    <property type="match status" value="1"/>
</dbReference>
<dbReference type="AlphaFoldDB" id="A0A432ZU17"/>
<dbReference type="InterPro" id="IPR036690">
    <property type="entry name" value="Fdx_antiC-bd_sf"/>
</dbReference>
<comment type="subcellular location">
    <subcellularLocation>
        <location evidence="1 15">Cytoplasm</location>
    </subcellularLocation>
</comment>
<keyword evidence="5 16" id="KW-0820">tRNA-binding</keyword>
<dbReference type="InterPro" id="IPR045864">
    <property type="entry name" value="aa-tRNA-synth_II/BPL/LPL"/>
</dbReference>
<feature type="domain" description="B5" evidence="19">
    <location>
        <begin position="401"/>
        <end position="477"/>
    </location>
</feature>
<dbReference type="Proteomes" id="UP000287996">
    <property type="component" value="Unassembled WGS sequence"/>
</dbReference>
<dbReference type="SMART" id="SM00874">
    <property type="entry name" value="B5"/>
    <property type="match status" value="1"/>
</dbReference>
<dbReference type="InterPro" id="IPR033714">
    <property type="entry name" value="tRNA_bind_bactPheRS"/>
</dbReference>
<comment type="cofactor">
    <cofactor evidence="15">
        <name>Mg(2+)</name>
        <dbReference type="ChEBI" id="CHEBI:18420"/>
    </cofactor>
    <text evidence="15">Binds 2 magnesium ions per tetramer.</text>
</comment>
<evidence type="ECO:0000256" key="11">
    <source>
        <dbReference type="ARBA" id="ARBA00022884"/>
    </source>
</evidence>
<dbReference type="GO" id="GO:0006432">
    <property type="term" value="P:phenylalanyl-tRNA aminoacylation"/>
    <property type="evidence" value="ECO:0007669"/>
    <property type="project" value="UniProtKB-UniRule"/>
</dbReference>
<name>A0A432ZU17_9GAMM</name>
<dbReference type="SMART" id="SM00873">
    <property type="entry name" value="B3_4"/>
    <property type="match status" value="1"/>
</dbReference>
<keyword evidence="13 15" id="KW-0030">Aminoacyl-tRNA synthetase</keyword>
<evidence type="ECO:0000256" key="13">
    <source>
        <dbReference type="ARBA" id="ARBA00023146"/>
    </source>
</evidence>
<keyword evidence="4 15" id="KW-0963">Cytoplasm</keyword>
<dbReference type="SUPFAM" id="SSF46955">
    <property type="entry name" value="Putative DNA-binding domain"/>
    <property type="match status" value="1"/>
</dbReference>
<dbReference type="Gene3D" id="3.30.56.10">
    <property type="match status" value="2"/>
</dbReference>
<dbReference type="PROSITE" id="PS51483">
    <property type="entry name" value="B5"/>
    <property type="match status" value="1"/>
</dbReference>
<dbReference type="Pfam" id="PF17759">
    <property type="entry name" value="tRNA_synthFbeta"/>
    <property type="match status" value="1"/>
</dbReference>
<dbReference type="Pfam" id="PF03484">
    <property type="entry name" value="B5"/>
    <property type="match status" value="1"/>
</dbReference>
<dbReference type="PANTHER" id="PTHR10947:SF0">
    <property type="entry name" value="PHENYLALANINE--TRNA LIGASE BETA SUBUNIT"/>
    <property type="match status" value="1"/>
</dbReference>
<evidence type="ECO:0000259" key="17">
    <source>
        <dbReference type="PROSITE" id="PS50886"/>
    </source>
</evidence>
<dbReference type="GO" id="GO:0009328">
    <property type="term" value="C:phenylalanine-tRNA ligase complex"/>
    <property type="evidence" value="ECO:0007669"/>
    <property type="project" value="TreeGrafter"/>
</dbReference>
<evidence type="ECO:0000256" key="9">
    <source>
        <dbReference type="ARBA" id="ARBA00022840"/>
    </source>
</evidence>
<keyword evidence="12 15" id="KW-0648">Protein biosynthesis</keyword>
<sequence>MKFSEKWLREWVNPAIDSDALAEQLSMAGLEVDDLLPVADEFSGVVVGEVVECGPHPDADKLQVTKVEAGTGELLDIVCGAPNCRKGLKVAVAVVGAVLPGDFKIKKAKLRGQPSHGMLCSFKELGLIDEHEGIIELPENAPVGTDYREYLGLNDVTVDIDLTPNRGDCLSIRGIAREVGVLNQLPVNEPEIAPVSVSSDTQKAIHLDAASDCPRYLGRVIEGINLDAKSPIWMTERLRRSGIRSIDPVVDVTNYVLLELGHPLHAFDLDTLSGDIHVRHAKQGEKLTLLDEQEVSLDDDVLVIADEDKALAMAGVYGGKASGVTAATQNIFLESAFFAPEAILGKARRFGLHTDASHRYERGVDPALQRQAMERATALLVDICGGKVGPIVEAVNEAELPQRSKVELRAARLAKVLGTSIDAKKVTDILTRLGLTIVEQDATRWVIQAPSYRFDIAIEEDVIEEVARVYGYNTIQAAAPAAQLRMSEHREAQLSRHQLVDAMVMRGYQEAITYSFVDPKHQALLFNDIAALTLPNPISVDMSSMRVSLWPGLLGAVAHNQKRQQSMLAFVETGLRFVPDDSEASGVKQTPVIAGVRYGKAHQEHWSDGDRQVDFYDIKGDVEALLARTGRAAEFRFVADQHDALHPGQTAAVYLGSQKVGVVGAIHPKFEKALGLNGRAYVFELDLTLVSQRHIAQAQAVSKYPAIRRDLAVIVDANIAAGEVLASLENVGVKQLVSLNLFDVYRGEGVPEGRQSLALSVTLQDNERTLEEQDINNIMATLINTLQAEFDATLRDS</sequence>
<dbReference type="CDD" id="cd02796">
    <property type="entry name" value="tRNA_bind_bactPheRS"/>
    <property type="match status" value="1"/>
</dbReference>
<dbReference type="SMART" id="SM00896">
    <property type="entry name" value="FDX-ACB"/>
    <property type="match status" value="1"/>
</dbReference>
<evidence type="ECO:0000313" key="21">
    <source>
        <dbReference type="Proteomes" id="UP000287996"/>
    </source>
</evidence>
<feature type="binding site" evidence="15">
    <location>
        <position position="465"/>
    </location>
    <ligand>
        <name>Mg(2+)</name>
        <dbReference type="ChEBI" id="CHEBI:18420"/>
        <note>shared with alpha subunit</note>
    </ligand>
</feature>
<evidence type="ECO:0000256" key="7">
    <source>
        <dbReference type="ARBA" id="ARBA00022723"/>
    </source>
</evidence>
<dbReference type="CDD" id="cd00769">
    <property type="entry name" value="PheRS_beta_core"/>
    <property type="match status" value="1"/>
</dbReference>
<evidence type="ECO:0000256" key="6">
    <source>
        <dbReference type="ARBA" id="ARBA00022598"/>
    </source>
</evidence>
<evidence type="ECO:0000256" key="8">
    <source>
        <dbReference type="ARBA" id="ARBA00022741"/>
    </source>
</evidence>
<reference evidence="20 21" key="1">
    <citation type="journal article" date="2011" name="Front. Microbiol.">
        <title>Genomic signatures of strain selection and enhancement in Bacillus atrophaeus var. globigii, a historical biowarfare simulant.</title>
        <authorList>
            <person name="Gibbons H.S."/>
            <person name="Broomall S.M."/>
            <person name="McNew L.A."/>
            <person name="Daligault H."/>
            <person name="Chapman C."/>
            <person name="Bruce D."/>
            <person name="Karavis M."/>
            <person name="Krepps M."/>
            <person name="McGregor P.A."/>
            <person name="Hong C."/>
            <person name="Park K.H."/>
            <person name="Akmal A."/>
            <person name="Feldman A."/>
            <person name="Lin J.S."/>
            <person name="Chang W.E."/>
            <person name="Higgs B.W."/>
            <person name="Demirev P."/>
            <person name="Lindquist J."/>
            <person name="Liem A."/>
            <person name="Fochler E."/>
            <person name="Read T.D."/>
            <person name="Tapia R."/>
            <person name="Johnson S."/>
            <person name="Bishop-Lilly K.A."/>
            <person name="Detter C."/>
            <person name="Han C."/>
            <person name="Sozhamannan S."/>
            <person name="Rosenzweig C.N."/>
            <person name="Skowronski E.W."/>
        </authorList>
    </citation>
    <scope>NUCLEOTIDE SEQUENCE [LARGE SCALE GENOMIC DNA]</scope>
    <source>
        <strain evidence="20 21">CC-PW-9</strain>
    </source>
</reference>
<evidence type="ECO:0000256" key="12">
    <source>
        <dbReference type="ARBA" id="ARBA00022917"/>
    </source>
</evidence>
<dbReference type="GO" id="GO:0000287">
    <property type="term" value="F:magnesium ion binding"/>
    <property type="evidence" value="ECO:0007669"/>
    <property type="project" value="UniProtKB-UniRule"/>
</dbReference>
<dbReference type="GO" id="GO:0004826">
    <property type="term" value="F:phenylalanine-tRNA ligase activity"/>
    <property type="evidence" value="ECO:0007669"/>
    <property type="project" value="UniProtKB-UniRule"/>
</dbReference>
<dbReference type="GO" id="GO:0005524">
    <property type="term" value="F:ATP binding"/>
    <property type="evidence" value="ECO:0007669"/>
    <property type="project" value="UniProtKB-UniRule"/>
</dbReference>
<dbReference type="InterPro" id="IPR005146">
    <property type="entry name" value="B3/B4_tRNA-bd"/>
</dbReference>
<dbReference type="InterPro" id="IPR020825">
    <property type="entry name" value="Phe-tRNA_synthase-like_B3/B4"/>
</dbReference>
<evidence type="ECO:0000256" key="16">
    <source>
        <dbReference type="PROSITE-ProRule" id="PRU00209"/>
    </source>
</evidence>
<dbReference type="InterPro" id="IPR002547">
    <property type="entry name" value="tRNA-bd_dom"/>
</dbReference>
<evidence type="ECO:0000256" key="4">
    <source>
        <dbReference type="ARBA" id="ARBA00022490"/>
    </source>
</evidence>
<dbReference type="Pfam" id="PF03147">
    <property type="entry name" value="FDX-ACB"/>
    <property type="match status" value="1"/>
</dbReference>
<dbReference type="SUPFAM" id="SSF54991">
    <property type="entry name" value="Anticodon-binding domain of PheRS"/>
    <property type="match status" value="1"/>
</dbReference>
<keyword evidence="6 15" id="KW-0436">Ligase</keyword>
<dbReference type="EC" id="6.1.1.20" evidence="15"/>
<dbReference type="Pfam" id="PF03483">
    <property type="entry name" value="B3_4"/>
    <property type="match status" value="1"/>
</dbReference>
<evidence type="ECO:0000256" key="2">
    <source>
        <dbReference type="ARBA" id="ARBA00008653"/>
    </source>
</evidence>
<dbReference type="EMBL" id="PIQH01000001">
    <property type="protein sequence ID" value="RUO81407.1"/>
    <property type="molecule type" value="Genomic_DNA"/>
</dbReference>
<gene>
    <name evidence="15" type="primary">pheT</name>
    <name evidence="20" type="ORF">CWI84_01215</name>
</gene>
<dbReference type="InterPro" id="IPR005147">
    <property type="entry name" value="tRNA_synthase_B5-dom"/>
</dbReference>
<dbReference type="HAMAP" id="MF_00283">
    <property type="entry name" value="Phe_tRNA_synth_beta1"/>
    <property type="match status" value="1"/>
</dbReference>
<evidence type="ECO:0000256" key="15">
    <source>
        <dbReference type="HAMAP-Rule" id="MF_00283"/>
    </source>
</evidence>
<proteinExistence type="inferred from homology"/>
<dbReference type="InterPro" id="IPR012340">
    <property type="entry name" value="NA-bd_OB-fold"/>
</dbReference>
<evidence type="ECO:0000313" key="20">
    <source>
        <dbReference type="EMBL" id="RUO81407.1"/>
    </source>
</evidence>
<dbReference type="PROSITE" id="PS51447">
    <property type="entry name" value="FDX_ACB"/>
    <property type="match status" value="1"/>
</dbReference>
<comment type="subunit">
    <text evidence="3 15">Tetramer of two alpha and two beta subunits.</text>
</comment>